<evidence type="ECO:0000259" key="2">
    <source>
        <dbReference type="Pfam" id="PF25164"/>
    </source>
</evidence>
<dbReference type="AlphaFoldDB" id="A0A0R1GFR5"/>
<dbReference type="STRING" id="1423726.FC07_GL001879"/>
<dbReference type="Pfam" id="PF06054">
    <property type="entry name" value="CoiA_nuc"/>
    <property type="match status" value="1"/>
</dbReference>
<feature type="domain" description="Competence protein CoiA nuclease-like" evidence="1">
    <location>
        <begin position="64"/>
        <end position="197"/>
    </location>
</feature>
<name>A0A0R1GFR5_9LACO</name>
<feature type="domain" description="Competence protein CoiA-like N-terminal" evidence="2">
    <location>
        <begin position="17"/>
        <end position="61"/>
    </location>
</feature>
<protein>
    <submittedName>
        <fullName evidence="3">Competence protein</fullName>
    </submittedName>
</protein>
<dbReference type="EMBL" id="AZDA01000137">
    <property type="protein sequence ID" value="KRK32745.1"/>
    <property type="molecule type" value="Genomic_DNA"/>
</dbReference>
<sequence>MFVAFNQQHQLTTLLAYQATEIPRLRQQQWFCPQCRQPVFLRAGAACTPHFAHYRRSDCQLAHETATHLVGKQFLYHYFGQRGYQCQLEVFLPVLQQRPDLLLTRGGQQLAIEYQCSPLSLARLKQRTAGYSGSQLPVVWILGPRYIQKNLKNRQLRFLNQSVSLGYYLLFLESSRFLLWHHIQQIGLSPQYGYHVQSLAQTAPATKRQLGQPSLAQQVAYLQRQLQYRQHFWQQLQLVCYRQHRHLLMAPLWCHTLQPTPPILKCSLFALRVYFLLTFEQQSVILPQALTDFRQHYQFLFQPTGRQFAPQQVTVLTALVADLVTQGYLGVIAQGWCWRRQPIWFKSVPDKLAVAAKTRKKTSQEVFD</sequence>
<gene>
    <name evidence="3" type="ORF">FC07_GL001879</name>
</gene>
<dbReference type="Proteomes" id="UP000051461">
    <property type="component" value="Unassembled WGS sequence"/>
</dbReference>
<evidence type="ECO:0000313" key="4">
    <source>
        <dbReference type="Proteomes" id="UP000051461"/>
    </source>
</evidence>
<keyword evidence="4" id="KW-1185">Reference proteome</keyword>
<accession>A0A0R1GFR5</accession>
<dbReference type="Pfam" id="PF25164">
    <property type="entry name" value="CoiA_N"/>
    <property type="match status" value="1"/>
</dbReference>
<organism evidence="3 4">
    <name type="scientific">Loigolactobacillus bifermentans DSM 20003</name>
    <dbReference type="NCBI Taxonomy" id="1423726"/>
    <lineage>
        <taxon>Bacteria</taxon>
        <taxon>Bacillati</taxon>
        <taxon>Bacillota</taxon>
        <taxon>Bacilli</taxon>
        <taxon>Lactobacillales</taxon>
        <taxon>Lactobacillaceae</taxon>
        <taxon>Loigolactobacillus</taxon>
    </lineage>
</organism>
<evidence type="ECO:0000259" key="1">
    <source>
        <dbReference type="Pfam" id="PF06054"/>
    </source>
</evidence>
<dbReference type="RefSeq" id="WP_057905729.1">
    <property type="nucleotide sequence ID" value="NZ_AZDA01000137.1"/>
</dbReference>
<proteinExistence type="predicted"/>
<dbReference type="InterPro" id="IPR057253">
    <property type="entry name" value="CoiA-like_N"/>
</dbReference>
<dbReference type="PATRIC" id="fig|1423726.3.peg.1949"/>
<dbReference type="OrthoDB" id="3784230at2"/>
<dbReference type="InterPro" id="IPR010330">
    <property type="entry name" value="CoiA_nuc"/>
</dbReference>
<evidence type="ECO:0000313" key="3">
    <source>
        <dbReference type="EMBL" id="KRK32745.1"/>
    </source>
</evidence>
<reference evidence="3 4" key="1">
    <citation type="journal article" date="2015" name="Genome Announc.">
        <title>Expanding the biotechnology potential of lactobacilli through comparative genomics of 213 strains and associated genera.</title>
        <authorList>
            <person name="Sun Z."/>
            <person name="Harris H.M."/>
            <person name="McCann A."/>
            <person name="Guo C."/>
            <person name="Argimon S."/>
            <person name="Zhang W."/>
            <person name="Yang X."/>
            <person name="Jeffery I.B."/>
            <person name="Cooney J.C."/>
            <person name="Kagawa T.F."/>
            <person name="Liu W."/>
            <person name="Song Y."/>
            <person name="Salvetti E."/>
            <person name="Wrobel A."/>
            <person name="Rasinkangas P."/>
            <person name="Parkhill J."/>
            <person name="Rea M.C."/>
            <person name="O'Sullivan O."/>
            <person name="Ritari J."/>
            <person name="Douillard F.P."/>
            <person name="Paul Ross R."/>
            <person name="Yang R."/>
            <person name="Briner A.E."/>
            <person name="Felis G.E."/>
            <person name="de Vos W.M."/>
            <person name="Barrangou R."/>
            <person name="Klaenhammer T.R."/>
            <person name="Caufield P.W."/>
            <person name="Cui Y."/>
            <person name="Zhang H."/>
            <person name="O'Toole P.W."/>
        </authorList>
    </citation>
    <scope>NUCLEOTIDE SEQUENCE [LARGE SCALE GENOMIC DNA]</scope>
    <source>
        <strain evidence="3 4">DSM 20003</strain>
    </source>
</reference>
<comment type="caution">
    <text evidence="3">The sequence shown here is derived from an EMBL/GenBank/DDBJ whole genome shotgun (WGS) entry which is preliminary data.</text>
</comment>